<evidence type="ECO:0000259" key="2">
    <source>
        <dbReference type="Pfam" id="PF04173"/>
    </source>
</evidence>
<comment type="caution">
    <text evidence="3">The sequence shown here is derived from an EMBL/GenBank/DDBJ whole genome shotgun (WGS) entry which is preliminary data.</text>
</comment>
<evidence type="ECO:0000313" key="3">
    <source>
        <dbReference type="EMBL" id="PSR30315.1"/>
    </source>
</evidence>
<evidence type="ECO:0000313" key="4">
    <source>
        <dbReference type="Proteomes" id="UP000242699"/>
    </source>
</evidence>
<reference evidence="3 4" key="1">
    <citation type="journal article" date="2014" name="BMC Genomics">
        <title>Comparison of environmental and isolate Sulfobacillus genomes reveals diverse carbon, sulfur, nitrogen, and hydrogen metabolisms.</title>
        <authorList>
            <person name="Justice N.B."/>
            <person name="Norman A."/>
            <person name="Brown C.T."/>
            <person name="Singh A."/>
            <person name="Thomas B.C."/>
            <person name="Banfield J.F."/>
        </authorList>
    </citation>
    <scope>NUCLEOTIDE SEQUENCE [LARGE SCALE GENOMIC DNA]</scope>
    <source>
        <strain evidence="3">AMDSBA1</strain>
    </source>
</reference>
<proteinExistence type="predicted"/>
<keyword evidence="1" id="KW-1133">Transmembrane helix</keyword>
<feature type="transmembrane region" description="Helical" evidence="1">
    <location>
        <begin position="67"/>
        <end position="84"/>
    </location>
</feature>
<organism evidence="3 4">
    <name type="scientific">Sulfobacillus benefaciens</name>
    <dbReference type="NCBI Taxonomy" id="453960"/>
    <lineage>
        <taxon>Bacteria</taxon>
        <taxon>Bacillati</taxon>
        <taxon>Bacillota</taxon>
        <taxon>Clostridia</taxon>
        <taxon>Eubacteriales</taxon>
        <taxon>Clostridiales Family XVII. Incertae Sedis</taxon>
        <taxon>Sulfobacillus</taxon>
    </lineage>
</organism>
<feature type="transmembrane region" description="Helical" evidence="1">
    <location>
        <begin position="115"/>
        <end position="133"/>
    </location>
</feature>
<name>A0A2T2X761_9FIRM</name>
<dbReference type="InterPro" id="IPR007301">
    <property type="entry name" value="DoxD"/>
</dbReference>
<evidence type="ECO:0000256" key="1">
    <source>
        <dbReference type="SAM" id="Phobius"/>
    </source>
</evidence>
<sequence length="187" mass="21090">MAQVNLSSQTVLDQSQSELTMPLSYLWPLRFILGFQFFTAWVRRYFNAPQKLDYYAKSNIGHKFQSFLPHAFGPIKALVGYLVLRPHLAWDFLIVFSWIECLVGLCLMTGTLTRLAALGGVLLSFGMLFGNGWQGTTCIDEFQIGTVEGIACMVFLFAGAGSGSIDHWIHKKWDGYVKIGRWSIHLT</sequence>
<feature type="transmembrane region" description="Helical" evidence="1">
    <location>
        <begin position="90"/>
        <end position="108"/>
    </location>
</feature>
<dbReference type="Pfam" id="PF04173">
    <property type="entry name" value="DoxD"/>
    <property type="match status" value="1"/>
</dbReference>
<dbReference type="EMBL" id="PXYT01000011">
    <property type="protein sequence ID" value="PSR30315.1"/>
    <property type="molecule type" value="Genomic_DNA"/>
</dbReference>
<dbReference type="AlphaFoldDB" id="A0A2T2X761"/>
<feature type="domain" description="TQO small subunit DoxD" evidence="2">
    <location>
        <begin position="25"/>
        <end position="175"/>
    </location>
</feature>
<gene>
    <name evidence="3" type="ORF">C7B43_06255</name>
</gene>
<dbReference type="Proteomes" id="UP000242699">
    <property type="component" value="Unassembled WGS sequence"/>
</dbReference>
<keyword evidence="1" id="KW-0472">Membrane</keyword>
<accession>A0A2T2X761</accession>
<feature type="transmembrane region" description="Helical" evidence="1">
    <location>
        <begin position="25"/>
        <end position="46"/>
    </location>
</feature>
<protein>
    <submittedName>
        <fullName evidence="3">TQO small subunit DoxD</fullName>
    </submittedName>
</protein>
<keyword evidence="1" id="KW-0812">Transmembrane</keyword>